<protein>
    <recommendedName>
        <fullName evidence="4">mannose-6-phosphate isomerase</fullName>
        <ecNumber evidence="4">5.3.1.8</ecNumber>
    </recommendedName>
    <alternativeName>
        <fullName evidence="8">Phosphohexomutase</fullName>
    </alternativeName>
    <alternativeName>
        <fullName evidence="9">Phosphomannose isomerase</fullName>
    </alternativeName>
</protein>
<keyword evidence="5 11" id="KW-0479">Metal-binding</keyword>
<evidence type="ECO:0000313" key="15">
    <source>
        <dbReference type="EMBL" id="KAL3315700.1"/>
    </source>
</evidence>
<dbReference type="InterPro" id="IPR046458">
    <property type="entry name" value="PMI_typeI_hel"/>
</dbReference>
<keyword evidence="6 11" id="KW-0862">Zinc</keyword>
<comment type="catalytic activity">
    <reaction evidence="1">
        <text>D-mannose 6-phosphate = D-fructose 6-phosphate</text>
        <dbReference type="Rhea" id="RHEA:12356"/>
        <dbReference type="ChEBI" id="CHEBI:58735"/>
        <dbReference type="ChEBI" id="CHEBI:61527"/>
        <dbReference type="EC" id="5.3.1.8"/>
    </reaction>
</comment>
<dbReference type="SUPFAM" id="SSF51182">
    <property type="entry name" value="RmlC-like cupins"/>
    <property type="match status" value="1"/>
</dbReference>
<dbReference type="EMBL" id="JBJKFK010000685">
    <property type="protein sequence ID" value="KAL3315700.1"/>
    <property type="molecule type" value="Genomic_DNA"/>
</dbReference>
<accession>A0ABD2Q815</accession>
<dbReference type="InterPro" id="IPR046457">
    <property type="entry name" value="PMI_typeI_cat"/>
</dbReference>
<evidence type="ECO:0000259" key="13">
    <source>
        <dbReference type="Pfam" id="PF20511"/>
    </source>
</evidence>
<sequence length="429" mass="47943">MFQLHCAFQNYAWGKIGPDSEVFRLLRDRNGLNPRDPYAELWMGDHCQAPSQICLKDKQVPLSDAIIQKPTCLGDPECIQQKKLSYLFKVLSIQHALSIQVHPNKTEAIDLHARFPGIYKDPNHKPELAIALTDFEALVAFRSMDQILWFFKHVPHLMDFVKSELDGTCNKFKSDHLKHLYSAVMTTSQDKVESITKLIYEAIKSPLVHHKTSEPSAISPEEAHTICNLYVRLYESFPGDVGCVSVFFLNYVILKPGEAIYLDAGTVHAYLSGDCVECMANSDNVIRAGLTPKLKDIETLLRVVNFQSRTQEKVRFIPKEDCLLSSNGDVKVQALDYSPPINDFAVERFSADACVGNFTLPPVSSASIILVVDGAGKLAGQSDAKSFSKGSVFFVHAGERVQVNTTETCEFANEGLLMFRARANFSQLF</sequence>
<feature type="active site" evidence="10">
    <location>
        <position position="287"/>
    </location>
</feature>
<evidence type="ECO:0000256" key="4">
    <source>
        <dbReference type="ARBA" id="ARBA00011956"/>
    </source>
</evidence>
<dbReference type="PANTHER" id="PTHR10309:SF0">
    <property type="entry name" value="MANNOSE-6-PHOSPHATE ISOMERASE"/>
    <property type="match status" value="1"/>
</dbReference>
<dbReference type="PIRSF" id="PIRSF001480">
    <property type="entry name" value="Mannose-6-phosphate_isomerase"/>
    <property type="match status" value="1"/>
</dbReference>
<dbReference type="Pfam" id="PF20512">
    <property type="entry name" value="PMI_typeI_hel"/>
    <property type="match status" value="1"/>
</dbReference>
<comment type="pathway">
    <text evidence="2 12">Nucleotide-sugar biosynthesis; GDP-alpha-D-mannose biosynthesis; alpha-D-mannose 1-phosphate from D-fructose 6-phosphate: step 1/2.</text>
</comment>
<evidence type="ECO:0000259" key="14">
    <source>
        <dbReference type="Pfam" id="PF20512"/>
    </source>
</evidence>
<dbReference type="NCBIfam" id="TIGR00218">
    <property type="entry name" value="manA"/>
    <property type="match status" value="1"/>
</dbReference>
<evidence type="ECO:0000256" key="8">
    <source>
        <dbReference type="ARBA" id="ARBA00029741"/>
    </source>
</evidence>
<dbReference type="PROSITE" id="PS00965">
    <property type="entry name" value="PMI_I_1"/>
    <property type="match status" value="1"/>
</dbReference>
<feature type="domain" description="Phosphomannose isomerase type I catalytic" evidence="13">
    <location>
        <begin position="1"/>
        <end position="143"/>
    </location>
</feature>
<dbReference type="Proteomes" id="UP001626550">
    <property type="component" value="Unassembled WGS sequence"/>
</dbReference>
<organism evidence="15 16">
    <name type="scientific">Cichlidogyrus casuarinus</name>
    <dbReference type="NCBI Taxonomy" id="1844966"/>
    <lineage>
        <taxon>Eukaryota</taxon>
        <taxon>Metazoa</taxon>
        <taxon>Spiralia</taxon>
        <taxon>Lophotrochozoa</taxon>
        <taxon>Platyhelminthes</taxon>
        <taxon>Monogenea</taxon>
        <taxon>Monopisthocotylea</taxon>
        <taxon>Dactylogyridea</taxon>
        <taxon>Ancyrocephalidae</taxon>
        <taxon>Cichlidogyrus</taxon>
    </lineage>
</organism>
<dbReference type="PROSITE" id="PS00966">
    <property type="entry name" value="PMI_I_2"/>
    <property type="match status" value="1"/>
</dbReference>
<evidence type="ECO:0000256" key="6">
    <source>
        <dbReference type="ARBA" id="ARBA00022833"/>
    </source>
</evidence>
<evidence type="ECO:0000256" key="11">
    <source>
        <dbReference type="PIRSR" id="PIRSR001480-2"/>
    </source>
</evidence>
<gene>
    <name evidence="15" type="ORF">Ciccas_005668</name>
</gene>
<comment type="caution">
    <text evidence="15">The sequence shown here is derived from an EMBL/GenBank/DDBJ whole genome shotgun (WGS) entry which is preliminary data.</text>
</comment>
<evidence type="ECO:0000313" key="16">
    <source>
        <dbReference type="Proteomes" id="UP001626550"/>
    </source>
</evidence>
<dbReference type="AlphaFoldDB" id="A0ABD2Q815"/>
<evidence type="ECO:0000256" key="2">
    <source>
        <dbReference type="ARBA" id="ARBA00004666"/>
    </source>
</evidence>
<reference evidence="15 16" key="1">
    <citation type="submission" date="2024-11" db="EMBL/GenBank/DDBJ databases">
        <title>Adaptive evolution of stress response genes in parasites aligns with host niche diversity.</title>
        <authorList>
            <person name="Hahn C."/>
            <person name="Resl P."/>
        </authorList>
    </citation>
    <scope>NUCLEOTIDE SEQUENCE [LARGE SCALE GENOMIC DNA]</scope>
    <source>
        <strain evidence="15">EGGRZ-B1_66</strain>
        <tissue evidence="15">Body</tissue>
    </source>
</reference>
<evidence type="ECO:0000256" key="7">
    <source>
        <dbReference type="ARBA" id="ARBA00023235"/>
    </source>
</evidence>
<dbReference type="Gene3D" id="2.60.120.10">
    <property type="entry name" value="Jelly Rolls"/>
    <property type="match status" value="2"/>
</dbReference>
<dbReference type="PRINTS" id="PR00714">
    <property type="entry name" value="MAN6PISMRASE"/>
</dbReference>
<dbReference type="Gene3D" id="1.10.441.10">
    <property type="entry name" value="Phosphomannose Isomerase, domain 2"/>
    <property type="match status" value="1"/>
</dbReference>
<dbReference type="GO" id="GO:0046872">
    <property type="term" value="F:metal ion binding"/>
    <property type="evidence" value="ECO:0007669"/>
    <property type="project" value="UniProtKB-KW"/>
</dbReference>
<feature type="binding site" evidence="11">
    <location>
        <position position="100"/>
    </location>
    <ligand>
        <name>Zn(2+)</name>
        <dbReference type="ChEBI" id="CHEBI:29105"/>
    </ligand>
</feature>
<proteinExistence type="inferred from homology"/>
<keyword evidence="7" id="KW-0413">Isomerase</keyword>
<evidence type="ECO:0000256" key="3">
    <source>
        <dbReference type="ARBA" id="ARBA00010772"/>
    </source>
</evidence>
<dbReference type="CDD" id="cd07011">
    <property type="entry name" value="cupin_PMI_type_I_N"/>
    <property type="match status" value="1"/>
</dbReference>
<dbReference type="InterPro" id="IPR011051">
    <property type="entry name" value="RmlC_Cupin_sf"/>
</dbReference>
<comment type="similarity">
    <text evidence="3">Belongs to the mannose-6-phosphate isomerase type 1 family.</text>
</comment>
<evidence type="ECO:0000256" key="12">
    <source>
        <dbReference type="RuleBase" id="RU004248"/>
    </source>
</evidence>
<feature type="binding site" evidence="11">
    <location>
        <position position="102"/>
    </location>
    <ligand>
        <name>Zn(2+)</name>
        <dbReference type="ChEBI" id="CHEBI:29105"/>
    </ligand>
</feature>
<dbReference type="EC" id="5.3.1.8" evidence="4"/>
<dbReference type="Pfam" id="PF20511">
    <property type="entry name" value="PMI_typeI_cat"/>
    <property type="match status" value="1"/>
</dbReference>
<dbReference type="InterPro" id="IPR014710">
    <property type="entry name" value="RmlC-like_jellyroll"/>
</dbReference>
<dbReference type="PANTHER" id="PTHR10309">
    <property type="entry name" value="MANNOSE-6-PHOSPHATE ISOMERASE"/>
    <property type="match status" value="1"/>
</dbReference>
<keyword evidence="16" id="KW-1185">Reference proteome</keyword>
<comment type="cofactor">
    <cofactor evidence="11">
        <name>Zn(2+)</name>
        <dbReference type="ChEBI" id="CHEBI:29105"/>
    </cofactor>
    <text evidence="11">Binds 1 zinc ion per subunit.</text>
</comment>
<dbReference type="InterPro" id="IPR016305">
    <property type="entry name" value="Mannose-6-P_Isomerase"/>
</dbReference>
<dbReference type="GO" id="GO:0004476">
    <property type="term" value="F:mannose-6-phosphate isomerase activity"/>
    <property type="evidence" value="ECO:0007669"/>
    <property type="project" value="UniProtKB-EC"/>
</dbReference>
<dbReference type="InterPro" id="IPR018050">
    <property type="entry name" value="Pmannose_isomerase-type1_CS"/>
</dbReference>
<name>A0ABD2Q815_9PLAT</name>
<feature type="binding site" evidence="11">
    <location>
        <position position="127"/>
    </location>
    <ligand>
        <name>Zn(2+)</name>
        <dbReference type="ChEBI" id="CHEBI:29105"/>
    </ligand>
</feature>
<evidence type="ECO:0000256" key="9">
    <source>
        <dbReference type="ARBA" id="ARBA00030762"/>
    </source>
</evidence>
<feature type="domain" description="Phosphomannose isomerase type I helical insertion" evidence="14">
    <location>
        <begin position="175"/>
        <end position="249"/>
    </location>
</feature>
<feature type="binding site" evidence="11">
    <location>
        <position position="268"/>
    </location>
    <ligand>
        <name>Zn(2+)</name>
        <dbReference type="ChEBI" id="CHEBI:29105"/>
    </ligand>
</feature>
<evidence type="ECO:0000256" key="5">
    <source>
        <dbReference type="ARBA" id="ARBA00022723"/>
    </source>
</evidence>
<evidence type="ECO:0000256" key="1">
    <source>
        <dbReference type="ARBA" id="ARBA00000757"/>
    </source>
</evidence>
<evidence type="ECO:0000256" key="10">
    <source>
        <dbReference type="PIRSR" id="PIRSR001480-1"/>
    </source>
</evidence>
<dbReference type="InterPro" id="IPR001250">
    <property type="entry name" value="Man6P_Isoase-1"/>
</dbReference>